<evidence type="ECO:0000313" key="3">
    <source>
        <dbReference type="Proteomes" id="UP000551501"/>
    </source>
</evidence>
<feature type="domain" description="AAA" evidence="1">
    <location>
        <begin position="2"/>
        <end position="145"/>
    </location>
</feature>
<dbReference type="InterPro" id="IPR050678">
    <property type="entry name" value="DNA_Partitioning_ATPase"/>
</dbReference>
<dbReference type="Proteomes" id="UP000551501">
    <property type="component" value="Unassembled WGS sequence"/>
</dbReference>
<comment type="caution">
    <text evidence="2">The sequence shown here is derived from an EMBL/GenBank/DDBJ whole genome shotgun (WGS) entry which is preliminary data.</text>
</comment>
<protein>
    <submittedName>
        <fullName evidence="2">Cellulose biosynthesis protein BcsQ</fullName>
    </submittedName>
</protein>
<dbReference type="AlphaFoldDB" id="A0A840F661"/>
<dbReference type="CDD" id="cd02042">
    <property type="entry name" value="ParAB_family"/>
    <property type="match status" value="1"/>
</dbReference>
<organism evidence="2 3">
    <name type="scientific">Gordonia humi</name>
    <dbReference type="NCBI Taxonomy" id="686429"/>
    <lineage>
        <taxon>Bacteria</taxon>
        <taxon>Bacillati</taxon>
        <taxon>Actinomycetota</taxon>
        <taxon>Actinomycetes</taxon>
        <taxon>Mycobacteriales</taxon>
        <taxon>Gordoniaceae</taxon>
        <taxon>Gordonia</taxon>
    </lineage>
</organism>
<dbReference type="InterPro" id="IPR025669">
    <property type="entry name" value="AAA_dom"/>
</dbReference>
<dbReference type="PANTHER" id="PTHR13696">
    <property type="entry name" value="P-LOOP CONTAINING NUCLEOSIDE TRIPHOSPHATE HYDROLASE"/>
    <property type="match status" value="1"/>
</dbReference>
<name>A0A840F661_9ACTN</name>
<dbReference type="EMBL" id="JACIFP010000003">
    <property type="protein sequence ID" value="MBB4138154.1"/>
    <property type="molecule type" value="Genomic_DNA"/>
</dbReference>
<accession>A0A840F661</accession>
<sequence>MLVVDADPQGNSTNGLSASLEEGQLTTFDLMNSTQTGRAAEAIVATEWDHVDLIPTDSQLANIESDGSNDLIFRLDIAFEGVDLSSYGLVLFDCPPSLGKILFSVLCAADGVVAVTEPTIDAVDGVVKLSETIELVRRRPNPSLAFDKIVVSRKRGTGEHSFREGELRSEFGDLVARTVIPDLAARQDAHSARTPIHKHKGGKSLRLQVAYDDLLQELRQEVSA</sequence>
<evidence type="ECO:0000313" key="2">
    <source>
        <dbReference type="EMBL" id="MBB4138154.1"/>
    </source>
</evidence>
<dbReference type="PANTHER" id="PTHR13696:SF52">
    <property type="entry name" value="PARA FAMILY PROTEIN CT_582"/>
    <property type="match status" value="1"/>
</dbReference>
<gene>
    <name evidence="2" type="ORF">BKA16_004779</name>
</gene>
<evidence type="ECO:0000259" key="1">
    <source>
        <dbReference type="Pfam" id="PF13614"/>
    </source>
</evidence>
<keyword evidence="3" id="KW-1185">Reference proteome</keyword>
<reference evidence="2 3" key="1">
    <citation type="submission" date="2020-08" db="EMBL/GenBank/DDBJ databases">
        <title>Sequencing the genomes of 1000 actinobacteria strains.</title>
        <authorList>
            <person name="Klenk H.-P."/>
        </authorList>
    </citation>
    <scope>NUCLEOTIDE SEQUENCE [LARGE SCALE GENOMIC DNA]</scope>
    <source>
        <strain evidence="2 3">DSM 45298</strain>
    </source>
</reference>
<dbReference type="Pfam" id="PF13614">
    <property type="entry name" value="AAA_31"/>
    <property type="match status" value="1"/>
</dbReference>
<proteinExistence type="predicted"/>
<dbReference type="Gene3D" id="3.40.50.300">
    <property type="entry name" value="P-loop containing nucleotide triphosphate hydrolases"/>
    <property type="match status" value="1"/>
</dbReference>
<dbReference type="InterPro" id="IPR027417">
    <property type="entry name" value="P-loop_NTPase"/>
</dbReference>
<dbReference type="SUPFAM" id="SSF52540">
    <property type="entry name" value="P-loop containing nucleoside triphosphate hydrolases"/>
    <property type="match status" value="1"/>
</dbReference>